<proteinExistence type="predicted"/>
<keyword evidence="1" id="KW-0732">Signal</keyword>
<evidence type="ECO:0000313" key="4">
    <source>
        <dbReference type="Proteomes" id="UP001143486"/>
    </source>
</evidence>
<feature type="domain" description="Thioredoxin" evidence="2">
    <location>
        <begin position="14"/>
        <end position="155"/>
    </location>
</feature>
<reference evidence="3" key="2">
    <citation type="submission" date="2023-01" db="EMBL/GenBank/DDBJ databases">
        <authorList>
            <person name="Sun Q."/>
            <person name="Evtushenko L."/>
        </authorList>
    </citation>
    <scope>NUCLEOTIDE SEQUENCE</scope>
    <source>
        <strain evidence="3">VKM B-1513</strain>
    </source>
</reference>
<dbReference type="AlphaFoldDB" id="A0A9W6MPZ2"/>
<name>A0A9W6MPZ2_9PROT</name>
<dbReference type="Gene3D" id="3.40.30.10">
    <property type="entry name" value="Glutaredoxin"/>
    <property type="match status" value="1"/>
</dbReference>
<dbReference type="Proteomes" id="UP001143486">
    <property type="component" value="Unassembled WGS sequence"/>
</dbReference>
<evidence type="ECO:0000259" key="2">
    <source>
        <dbReference type="PROSITE" id="PS51352"/>
    </source>
</evidence>
<comment type="caution">
    <text evidence="3">The sequence shown here is derived from an EMBL/GenBank/DDBJ whole genome shotgun (WGS) entry which is preliminary data.</text>
</comment>
<dbReference type="EMBL" id="BSFE01000013">
    <property type="protein sequence ID" value="GLK53743.1"/>
    <property type="molecule type" value="Genomic_DNA"/>
</dbReference>
<sequence length="279" mass="30825">MRITAAVLGFLLFLMPMVAAAEGDHPRPFDGNYDAMPVVDAALAQARAEDKRLLLVLGANWCHDSRGLAHHFEDPELAATLEQSFVTRFIDVDWRNENQDVAARFGITALYATPTVLIVDPEEEVLLNREARNDWSSAASTPVEEARAWFAKWADQGPASAGLLEGSLTYQAMLLEIEVFEDEEAARLARAYRDIATWRALPASERPENFAALDGEVEAWRRALPRQISRLQSRARSLVAEALSERAGDGPVTIETVAALDADEPDLALDFEPHVSSAW</sequence>
<dbReference type="PROSITE" id="PS51352">
    <property type="entry name" value="THIOREDOXIN_2"/>
    <property type="match status" value="1"/>
</dbReference>
<keyword evidence="4" id="KW-1185">Reference proteome</keyword>
<protein>
    <recommendedName>
        <fullName evidence="2">Thioredoxin domain-containing protein</fullName>
    </recommendedName>
</protein>
<evidence type="ECO:0000313" key="3">
    <source>
        <dbReference type="EMBL" id="GLK53743.1"/>
    </source>
</evidence>
<evidence type="ECO:0000256" key="1">
    <source>
        <dbReference type="SAM" id="SignalP"/>
    </source>
</evidence>
<organism evidence="3 4">
    <name type="scientific">Maricaulis virginensis</name>
    <dbReference type="NCBI Taxonomy" id="144022"/>
    <lineage>
        <taxon>Bacteria</taxon>
        <taxon>Pseudomonadati</taxon>
        <taxon>Pseudomonadota</taxon>
        <taxon>Alphaproteobacteria</taxon>
        <taxon>Maricaulales</taxon>
        <taxon>Maricaulaceae</taxon>
        <taxon>Maricaulis</taxon>
    </lineage>
</organism>
<dbReference type="Pfam" id="PF13899">
    <property type="entry name" value="Thioredoxin_7"/>
    <property type="match status" value="1"/>
</dbReference>
<reference evidence="3" key="1">
    <citation type="journal article" date="2014" name="Int. J. Syst. Evol. Microbiol.">
        <title>Complete genome sequence of Corynebacterium casei LMG S-19264T (=DSM 44701T), isolated from a smear-ripened cheese.</title>
        <authorList>
            <consortium name="US DOE Joint Genome Institute (JGI-PGF)"/>
            <person name="Walter F."/>
            <person name="Albersmeier A."/>
            <person name="Kalinowski J."/>
            <person name="Ruckert C."/>
        </authorList>
    </citation>
    <scope>NUCLEOTIDE SEQUENCE</scope>
    <source>
        <strain evidence="3">VKM B-1513</strain>
    </source>
</reference>
<dbReference type="RefSeq" id="WP_271188084.1">
    <property type="nucleotide sequence ID" value="NZ_BSFE01000013.1"/>
</dbReference>
<feature type="chain" id="PRO_5040782747" description="Thioredoxin domain-containing protein" evidence="1">
    <location>
        <begin position="21"/>
        <end position="279"/>
    </location>
</feature>
<feature type="signal peptide" evidence="1">
    <location>
        <begin position="1"/>
        <end position="20"/>
    </location>
</feature>
<dbReference type="SUPFAM" id="SSF52833">
    <property type="entry name" value="Thioredoxin-like"/>
    <property type="match status" value="1"/>
</dbReference>
<accession>A0A9W6MPZ2</accession>
<dbReference type="InterPro" id="IPR013766">
    <property type="entry name" value="Thioredoxin_domain"/>
</dbReference>
<dbReference type="InterPro" id="IPR036249">
    <property type="entry name" value="Thioredoxin-like_sf"/>
</dbReference>
<gene>
    <name evidence="3" type="ORF">GCM10017621_32510</name>
</gene>